<accession>A0A0C6FCU4</accession>
<feature type="region of interest" description="Disordered" evidence="1">
    <location>
        <begin position="1"/>
        <end position="48"/>
    </location>
</feature>
<dbReference type="InterPro" id="IPR025528">
    <property type="entry name" value="BrnA_antitoxin"/>
</dbReference>
<dbReference type="KEGG" id="maqu:Maq22A_c15940"/>
<sequence length="106" mass="11812">MPSHDHAPGYVPNRLFSQDDWDEVADTPPLTGDELARARPGPDGMPDELAAAFRSRAGRPRLETRRVPVSLRIDREILETFKATGPGWQTRMHEVLAEAARKLKAA</sequence>
<reference evidence="2 3" key="1">
    <citation type="journal article" date="2015" name="Genome Announc.">
        <title>Complete Genome Sequence of Methylobacterium aquaticum Strain 22A, Isolated from Racomitrium japonicum Moss.</title>
        <authorList>
            <person name="Tani A."/>
            <person name="Ogura Y."/>
            <person name="Hayashi T."/>
            <person name="Kimbara K."/>
        </authorList>
    </citation>
    <scope>NUCLEOTIDE SEQUENCE [LARGE SCALE GENOMIC DNA]</scope>
    <source>
        <strain evidence="2 3">MA-22A</strain>
    </source>
</reference>
<evidence type="ECO:0000313" key="3">
    <source>
        <dbReference type="Proteomes" id="UP000061432"/>
    </source>
</evidence>
<evidence type="ECO:0008006" key="4">
    <source>
        <dbReference type="Google" id="ProtNLM"/>
    </source>
</evidence>
<dbReference type="PATRIC" id="fig|270351.10.peg.3067"/>
<dbReference type="STRING" id="270351.Maq22A_c15940"/>
<dbReference type="Proteomes" id="UP000061432">
    <property type="component" value="Chromosome"/>
</dbReference>
<gene>
    <name evidence="2" type="ORF">Maq22A_c15940</name>
</gene>
<name>A0A0C6FCU4_9HYPH</name>
<dbReference type="Pfam" id="PF14384">
    <property type="entry name" value="BrnA_antitoxin"/>
    <property type="match status" value="1"/>
</dbReference>
<dbReference type="OrthoDB" id="361944at2"/>
<evidence type="ECO:0000256" key="1">
    <source>
        <dbReference type="SAM" id="MobiDB-lite"/>
    </source>
</evidence>
<dbReference type="RefSeq" id="WP_060847476.1">
    <property type="nucleotide sequence ID" value="NZ_AP014704.1"/>
</dbReference>
<dbReference type="EMBL" id="AP014704">
    <property type="protein sequence ID" value="BAQ46328.1"/>
    <property type="molecule type" value="Genomic_DNA"/>
</dbReference>
<protein>
    <recommendedName>
        <fullName evidence="4">BrnA antitoxin of type II toxin-antitoxin system</fullName>
    </recommendedName>
</protein>
<evidence type="ECO:0000313" key="2">
    <source>
        <dbReference type="EMBL" id="BAQ46328.1"/>
    </source>
</evidence>
<organism evidence="2 3">
    <name type="scientific">Methylobacterium aquaticum</name>
    <dbReference type="NCBI Taxonomy" id="270351"/>
    <lineage>
        <taxon>Bacteria</taxon>
        <taxon>Pseudomonadati</taxon>
        <taxon>Pseudomonadota</taxon>
        <taxon>Alphaproteobacteria</taxon>
        <taxon>Hyphomicrobiales</taxon>
        <taxon>Methylobacteriaceae</taxon>
        <taxon>Methylobacterium</taxon>
    </lineage>
</organism>
<proteinExistence type="predicted"/>
<reference evidence="3" key="2">
    <citation type="submission" date="2015-01" db="EMBL/GenBank/DDBJ databases">
        <title>Complete genome sequence of Methylobacterium aquaticum strain 22A.</title>
        <authorList>
            <person name="Tani A."/>
            <person name="Ogura Y."/>
            <person name="Hayashi T."/>
        </authorList>
    </citation>
    <scope>NUCLEOTIDE SEQUENCE [LARGE SCALE GENOMIC DNA]</scope>
    <source>
        <strain evidence="3">MA-22A</strain>
    </source>
</reference>
<dbReference type="AlphaFoldDB" id="A0A0C6FCU4"/>